<dbReference type="EMBL" id="GBRH01178669">
    <property type="protein sequence ID" value="JAE19227.1"/>
    <property type="molecule type" value="Transcribed_RNA"/>
</dbReference>
<dbReference type="AlphaFoldDB" id="A0A0A9G3Z9"/>
<evidence type="ECO:0000313" key="1">
    <source>
        <dbReference type="EMBL" id="JAE19227.1"/>
    </source>
</evidence>
<name>A0A0A9G3Z9_ARUDO</name>
<protein>
    <submittedName>
        <fullName evidence="1">Uncharacterized protein</fullName>
    </submittedName>
</protein>
<organism evidence="1">
    <name type="scientific">Arundo donax</name>
    <name type="common">Giant reed</name>
    <name type="synonym">Donax arundinaceus</name>
    <dbReference type="NCBI Taxonomy" id="35708"/>
    <lineage>
        <taxon>Eukaryota</taxon>
        <taxon>Viridiplantae</taxon>
        <taxon>Streptophyta</taxon>
        <taxon>Embryophyta</taxon>
        <taxon>Tracheophyta</taxon>
        <taxon>Spermatophyta</taxon>
        <taxon>Magnoliopsida</taxon>
        <taxon>Liliopsida</taxon>
        <taxon>Poales</taxon>
        <taxon>Poaceae</taxon>
        <taxon>PACMAD clade</taxon>
        <taxon>Arundinoideae</taxon>
        <taxon>Arundineae</taxon>
        <taxon>Arundo</taxon>
    </lineage>
</organism>
<sequence>MGKEDKYDYMNSCKREILLEVF</sequence>
<reference evidence="1" key="2">
    <citation type="journal article" date="2015" name="Data Brief">
        <title>Shoot transcriptome of the giant reed, Arundo donax.</title>
        <authorList>
            <person name="Barrero R.A."/>
            <person name="Guerrero F.D."/>
            <person name="Moolhuijzen P."/>
            <person name="Goolsby J.A."/>
            <person name="Tidwell J."/>
            <person name="Bellgard S.E."/>
            <person name="Bellgard M.I."/>
        </authorList>
    </citation>
    <scope>NUCLEOTIDE SEQUENCE</scope>
    <source>
        <tissue evidence="1">Shoot tissue taken approximately 20 cm above the soil surface</tissue>
    </source>
</reference>
<accession>A0A0A9G3Z9</accession>
<reference evidence="1" key="1">
    <citation type="submission" date="2014-09" db="EMBL/GenBank/DDBJ databases">
        <authorList>
            <person name="Magalhaes I.L.F."/>
            <person name="Oliveira U."/>
            <person name="Santos F.R."/>
            <person name="Vidigal T.H.D.A."/>
            <person name="Brescovit A.D."/>
            <person name="Santos A.J."/>
        </authorList>
    </citation>
    <scope>NUCLEOTIDE SEQUENCE</scope>
    <source>
        <tissue evidence="1">Shoot tissue taken approximately 20 cm above the soil surface</tissue>
    </source>
</reference>
<proteinExistence type="predicted"/>